<keyword evidence="7" id="KW-0067">ATP-binding</keyword>
<keyword evidence="5" id="KW-0479">Metal-binding</keyword>
<keyword evidence="8" id="KW-0460">Magnesium</keyword>
<dbReference type="CDD" id="cd01746">
    <property type="entry name" value="GATase1_CTP_Synthase"/>
    <property type="match status" value="1"/>
</dbReference>
<dbReference type="NCBIfam" id="TIGR00337">
    <property type="entry name" value="PyrG"/>
    <property type="match status" value="1"/>
</dbReference>
<comment type="pathway">
    <text evidence="1">Pyrimidine metabolism; CTP biosynthesis via de novo pathway; CTP from UDP: step 2/2.</text>
</comment>
<evidence type="ECO:0000256" key="8">
    <source>
        <dbReference type="ARBA" id="ARBA00022842"/>
    </source>
</evidence>
<organism evidence="14">
    <name type="scientific">Marseillevirus LCMAC103</name>
    <dbReference type="NCBI Taxonomy" id="2506604"/>
    <lineage>
        <taxon>Viruses</taxon>
        <taxon>Varidnaviria</taxon>
        <taxon>Bamfordvirae</taxon>
        <taxon>Nucleocytoviricota</taxon>
        <taxon>Megaviricetes</taxon>
        <taxon>Pimascovirales</taxon>
        <taxon>Pimascovirales incertae sedis</taxon>
        <taxon>Marseilleviridae</taxon>
    </lineage>
</organism>
<evidence type="ECO:0000256" key="2">
    <source>
        <dbReference type="ARBA" id="ARBA00007533"/>
    </source>
</evidence>
<evidence type="ECO:0000259" key="13">
    <source>
        <dbReference type="Pfam" id="PF06418"/>
    </source>
</evidence>
<dbReference type="InterPro" id="IPR004468">
    <property type="entry name" value="CTP_synthase"/>
</dbReference>
<gene>
    <name evidence="14" type="ORF">LCMAC103_02100</name>
</gene>
<evidence type="ECO:0000259" key="12">
    <source>
        <dbReference type="Pfam" id="PF00117"/>
    </source>
</evidence>
<evidence type="ECO:0000256" key="3">
    <source>
        <dbReference type="ARBA" id="ARBA00012291"/>
    </source>
</evidence>
<dbReference type="PANTHER" id="PTHR11550:SF0">
    <property type="entry name" value="CTP SYNTHASE-RELATED"/>
    <property type="match status" value="1"/>
</dbReference>
<evidence type="ECO:0000256" key="11">
    <source>
        <dbReference type="ARBA" id="ARBA00047781"/>
    </source>
</evidence>
<comment type="catalytic activity">
    <reaction evidence="11">
        <text>UTP + L-glutamine + ATP + H2O = CTP + L-glutamate + ADP + phosphate + 2 H(+)</text>
        <dbReference type="Rhea" id="RHEA:26426"/>
        <dbReference type="ChEBI" id="CHEBI:15377"/>
        <dbReference type="ChEBI" id="CHEBI:15378"/>
        <dbReference type="ChEBI" id="CHEBI:29985"/>
        <dbReference type="ChEBI" id="CHEBI:30616"/>
        <dbReference type="ChEBI" id="CHEBI:37563"/>
        <dbReference type="ChEBI" id="CHEBI:43474"/>
        <dbReference type="ChEBI" id="CHEBI:46398"/>
        <dbReference type="ChEBI" id="CHEBI:58359"/>
        <dbReference type="ChEBI" id="CHEBI:456216"/>
        <dbReference type="EC" id="6.3.4.2"/>
    </reaction>
</comment>
<keyword evidence="4" id="KW-0436">Ligase</keyword>
<keyword evidence="10" id="KW-0665">Pyrimidine biosynthesis</keyword>
<dbReference type="GO" id="GO:0044210">
    <property type="term" value="P:'de novo' CTP biosynthetic process"/>
    <property type="evidence" value="ECO:0007669"/>
    <property type="project" value="UniProtKB-UniPathway"/>
</dbReference>
<dbReference type="Pfam" id="PF06418">
    <property type="entry name" value="CTP_synth_N"/>
    <property type="match status" value="1"/>
</dbReference>
<evidence type="ECO:0000256" key="7">
    <source>
        <dbReference type="ARBA" id="ARBA00022840"/>
    </source>
</evidence>
<dbReference type="Gene3D" id="3.40.50.300">
    <property type="entry name" value="P-loop containing nucleotide triphosphate hydrolases"/>
    <property type="match status" value="1"/>
</dbReference>
<dbReference type="Gene3D" id="3.40.50.880">
    <property type="match status" value="1"/>
</dbReference>
<reference evidence="14" key="1">
    <citation type="journal article" date="2019" name="MBio">
        <title>Virus Genomes from Deep Sea Sediments Expand the Ocean Megavirome and Support Independent Origins of Viral Gigantism.</title>
        <authorList>
            <person name="Backstrom D."/>
            <person name="Yutin N."/>
            <person name="Jorgensen S.L."/>
            <person name="Dharamshi J."/>
            <person name="Homa F."/>
            <person name="Zaremba-Niedwiedzka K."/>
            <person name="Spang A."/>
            <person name="Wolf Y.I."/>
            <person name="Koonin E.V."/>
            <person name="Ettema T.J."/>
        </authorList>
    </citation>
    <scope>NUCLEOTIDE SEQUENCE</scope>
</reference>
<feature type="domain" description="Glutamine amidotransferase" evidence="12">
    <location>
        <begin position="309"/>
        <end position="541"/>
    </location>
</feature>
<proteinExistence type="inferred from homology"/>
<name>A0A481YUL3_9VIRU</name>
<dbReference type="EMBL" id="MK500337">
    <property type="protein sequence ID" value="QBK86872.1"/>
    <property type="molecule type" value="Genomic_DNA"/>
</dbReference>
<evidence type="ECO:0000256" key="10">
    <source>
        <dbReference type="ARBA" id="ARBA00022975"/>
    </source>
</evidence>
<keyword evidence="6" id="KW-0547">Nucleotide-binding</keyword>
<dbReference type="Pfam" id="PF00117">
    <property type="entry name" value="GATase"/>
    <property type="match status" value="1"/>
</dbReference>
<evidence type="ECO:0000313" key="14">
    <source>
        <dbReference type="EMBL" id="QBK86872.1"/>
    </source>
</evidence>
<dbReference type="InterPro" id="IPR017456">
    <property type="entry name" value="CTP_synthase_N"/>
</dbReference>
<dbReference type="GO" id="GO:0046872">
    <property type="term" value="F:metal ion binding"/>
    <property type="evidence" value="ECO:0007669"/>
    <property type="project" value="UniProtKB-KW"/>
</dbReference>
<dbReference type="SUPFAM" id="SSF52540">
    <property type="entry name" value="P-loop containing nucleoside triphosphate hydrolases"/>
    <property type="match status" value="1"/>
</dbReference>
<dbReference type="PANTHER" id="PTHR11550">
    <property type="entry name" value="CTP SYNTHASE"/>
    <property type="match status" value="1"/>
</dbReference>
<accession>A0A481YUL3</accession>
<dbReference type="UniPathway" id="UPA00159">
    <property type="reaction ID" value="UER00277"/>
</dbReference>
<dbReference type="GO" id="GO:0019856">
    <property type="term" value="P:pyrimidine nucleobase biosynthetic process"/>
    <property type="evidence" value="ECO:0007669"/>
    <property type="project" value="TreeGrafter"/>
</dbReference>
<dbReference type="InterPro" id="IPR017926">
    <property type="entry name" value="GATASE"/>
</dbReference>
<evidence type="ECO:0000256" key="5">
    <source>
        <dbReference type="ARBA" id="ARBA00022723"/>
    </source>
</evidence>
<comment type="similarity">
    <text evidence="2">Belongs to the CTP synthase family.</text>
</comment>
<dbReference type="InterPro" id="IPR027417">
    <property type="entry name" value="P-loop_NTPase"/>
</dbReference>
<evidence type="ECO:0000256" key="1">
    <source>
        <dbReference type="ARBA" id="ARBA00005171"/>
    </source>
</evidence>
<evidence type="ECO:0000256" key="4">
    <source>
        <dbReference type="ARBA" id="ARBA00022598"/>
    </source>
</evidence>
<dbReference type="FunFam" id="3.40.50.300:FF:000009">
    <property type="entry name" value="CTP synthase"/>
    <property type="match status" value="1"/>
</dbReference>
<dbReference type="InterPro" id="IPR029062">
    <property type="entry name" value="Class_I_gatase-like"/>
</dbReference>
<evidence type="ECO:0000256" key="6">
    <source>
        <dbReference type="ARBA" id="ARBA00022741"/>
    </source>
</evidence>
<dbReference type="EC" id="6.3.4.2" evidence="3"/>
<dbReference type="SUPFAM" id="SSF52317">
    <property type="entry name" value="Class I glutamine amidotransferase-like"/>
    <property type="match status" value="1"/>
</dbReference>
<dbReference type="CDD" id="cd03113">
    <property type="entry name" value="CTPS_N"/>
    <property type="match status" value="1"/>
</dbReference>
<feature type="domain" description="CTP synthase N-terminal" evidence="13">
    <location>
        <begin position="8"/>
        <end position="270"/>
    </location>
</feature>
<dbReference type="GO" id="GO:0003883">
    <property type="term" value="F:CTP synthase activity"/>
    <property type="evidence" value="ECO:0007669"/>
    <property type="project" value="UniProtKB-EC"/>
</dbReference>
<keyword evidence="9" id="KW-0315">Glutamine amidotransferase</keyword>
<protein>
    <recommendedName>
        <fullName evidence="3">CTP synthase (glutamine hydrolyzing)</fullName>
        <ecNumber evidence="3">6.3.4.2</ecNumber>
    </recommendedName>
</protein>
<dbReference type="PROSITE" id="PS51273">
    <property type="entry name" value="GATASE_TYPE_1"/>
    <property type="match status" value="1"/>
</dbReference>
<dbReference type="InterPro" id="IPR033828">
    <property type="entry name" value="GATase1_CTP_Synthase"/>
</dbReference>
<evidence type="ECO:0000256" key="9">
    <source>
        <dbReference type="ARBA" id="ARBA00022962"/>
    </source>
</evidence>
<dbReference type="GO" id="GO:0042802">
    <property type="term" value="F:identical protein binding"/>
    <property type="evidence" value="ECO:0007669"/>
    <property type="project" value="TreeGrafter"/>
</dbReference>
<dbReference type="NCBIfam" id="NF003792">
    <property type="entry name" value="PRK05380.1"/>
    <property type="match status" value="1"/>
</dbReference>
<sequence>MALHKGCRFVFVVGGVASSLGKGIVVASLGKLFQAQGLAVTAIKMDPYLNLDAGTLSPHEHGECYVTDDGGETDLDLGHYERFLGKPLGKANCVTAGQVYNAVMGRERRGDFLGETVQVVPHVTSAINQRIRALAAAVDVVIVEFGGTVGDMEAVPFLEALRTFRGGAQPHETALVLLTLVPYIRAAQELKTKPTQQTVKVLRESGNRPDVIVCRTERALSAKIKEKIAFFCNVDVGSVIEDIDTDVVYEVPLLLRQEGFDAAVDAKLRLGRGDGGPGLAAWEKVVGDIRRARACAPVRIGLVGKYSQIPDTYRSIREALVHAGAAARRRVDVVALSAGSGLAAADFADLDGILVAPGFGARGVEDKIRAAGHARTQRLPFFGICLGLQCAVVEFARNVLGLAGAASTEVAPDAADPVICLLDGQRADGPKGGTMRLGRYACTLRAGATKARRAYVGECQAPEGSTTVVSERHRHRYEFNAPAYAARFAAAGMAVTGSNPELGLAEIMEILDHPWFVGVQFHPEYKSYVERPHPLFVAFVQAAAAQSNLGRR</sequence>
<dbReference type="GO" id="GO:0005524">
    <property type="term" value="F:ATP binding"/>
    <property type="evidence" value="ECO:0007669"/>
    <property type="project" value="UniProtKB-KW"/>
</dbReference>